<feature type="transmembrane region" description="Helical" evidence="5">
    <location>
        <begin position="39"/>
        <end position="56"/>
    </location>
</feature>
<dbReference type="EMBL" id="PXYT01000047">
    <property type="protein sequence ID" value="PSR25932.1"/>
    <property type="molecule type" value="Genomic_DNA"/>
</dbReference>
<protein>
    <submittedName>
        <fullName evidence="6">Bile acid:sodium symporter</fullName>
    </submittedName>
</protein>
<comment type="caution">
    <text evidence="6">The sequence shown here is derived from an EMBL/GenBank/DDBJ whole genome shotgun (WGS) entry which is preliminary data.</text>
</comment>
<dbReference type="GO" id="GO:0016020">
    <property type="term" value="C:membrane"/>
    <property type="evidence" value="ECO:0007669"/>
    <property type="project" value="UniProtKB-SubCell"/>
</dbReference>
<sequence>MTMARLKFLLNTLMPLWMIVFALIAYSDPRPFMPVAPHTTLYLGAVILCMGLTLTPEKVRDGVVRNPTTMVVGFVGKWLWTVLPGVFIAYVALRSYPSLAAGTILAGATPSGVSSNLFTFLGGGTVAVSVSLSIINTLLAPILTPFFTKTFANRYVPVHFWALLIATAKVVIIPIVLGIILRVFFKKAVTRVEPWLPMVSAVFLYLVDIGTVAAAHAALSKNLAVIPLLVGVVLFQIIVSLILGYLSGYLTRRTVADTRAIMFETGIYNAGLGAVLATAAFGAFAALSPLLNMVLNMVIGAALASLLVTFDERRRSRPTNTSSRRQSSA</sequence>
<evidence type="ECO:0000256" key="4">
    <source>
        <dbReference type="ARBA" id="ARBA00023136"/>
    </source>
</evidence>
<keyword evidence="3 5" id="KW-1133">Transmembrane helix</keyword>
<name>A0A2T2WUN1_9FIRM</name>
<dbReference type="Gene3D" id="1.20.1530.20">
    <property type="match status" value="1"/>
</dbReference>
<dbReference type="Proteomes" id="UP000242699">
    <property type="component" value="Unassembled WGS sequence"/>
</dbReference>
<organism evidence="6 7">
    <name type="scientific">Sulfobacillus benefaciens</name>
    <dbReference type="NCBI Taxonomy" id="453960"/>
    <lineage>
        <taxon>Bacteria</taxon>
        <taxon>Bacillati</taxon>
        <taxon>Bacillota</taxon>
        <taxon>Clostridia</taxon>
        <taxon>Eubacteriales</taxon>
        <taxon>Clostridiales Family XVII. Incertae Sedis</taxon>
        <taxon>Sulfobacillus</taxon>
    </lineage>
</organism>
<evidence type="ECO:0000313" key="7">
    <source>
        <dbReference type="Proteomes" id="UP000242699"/>
    </source>
</evidence>
<evidence type="ECO:0000313" key="6">
    <source>
        <dbReference type="EMBL" id="PSR25932.1"/>
    </source>
</evidence>
<dbReference type="PANTHER" id="PTHR10361:SF28">
    <property type="entry name" value="P3 PROTEIN-RELATED"/>
    <property type="match status" value="1"/>
</dbReference>
<evidence type="ECO:0000256" key="1">
    <source>
        <dbReference type="ARBA" id="ARBA00004141"/>
    </source>
</evidence>
<feature type="transmembrane region" description="Helical" evidence="5">
    <location>
        <begin position="68"/>
        <end position="93"/>
    </location>
</feature>
<dbReference type="AlphaFoldDB" id="A0A2T2WUN1"/>
<feature type="transmembrane region" description="Helical" evidence="5">
    <location>
        <begin position="99"/>
        <end position="119"/>
    </location>
</feature>
<feature type="transmembrane region" description="Helical" evidence="5">
    <location>
        <begin position="7"/>
        <end position="27"/>
    </location>
</feature>
<feature type="transmembrane region" description="Helical" evidence="5">
    <location>
        <begin position="267"/>
        <end position="287"/>
    </location>
</feature>
<evidence type="ECO:0000256" key="2">
    <source>
        <dbReference type="ARBA" id="ARBA00022692"/>
    </source>
</evidence>
<feature type="transmembrane region" description="Helical" evidence="5">
    <location>
        <begin position="160"/>
        <end position="184"/>
    </location>
</feature>
<proteinExistence type="predicted"/>
<dbReference type="InterPro" id="IPR038770">
    <property type="entry name" value="Na+/solute_symporter_sf"/>
</dbReference>
<comment type="subcellular location">
    <subcellularLocation>
        <location evidence="1">Membrane</location>
        <topology evidence="1">Multi-pass membrane protein</topology>
    </subcellularLocation>
</comment>
<feature type="transmembrane region" description="Helical" evidence="5">
    <location>
        <begin position="293"/>
        <end position="310"/>
    </location>
</feature>
<evidence type="ECO:0000256" key="3">
    <source>
        <dbReference type="ARBA" id="ARBA00022989"/>
    </source>
</evidence>
<reference evidence="6 7" key="1">
    <citation type="journal article" date="2014" name="BMC Genomics">
        <title>Comparison of environmental and isolate Sulfobacillus genomes reveals diverse carbon, sulfur, nitrogen, and hydrogen metabolisms.</title>
        <authorList>
            <person name="Justice N.B."/>
            <person name="Norman A."/>
            <person name="Brown C.T."/>
            <person name="Singh A."/>
            <person name="Thomas B.C."/>
            <person name="Banfield J.F."/>
        </authorList>
    </citation>
    <scope>NUCLEOTIDE SEQUENCE [LARGE SCALE GENOMIC DNA]</scope>
    <source>
        <strain evidence="6">AMDSBA1</strain>
    </source>
</reference>
<evidence type="ECO:0000256" key="5">
    <source>
        <dbReference type="SAM" id="Phobius"/>
    </source>
</evidence>
<dbReference type="PANTHER" id="PTHR10361">
    <property type="entry name" value="SODIUM-BILE ACID COTRANSPORTER"/>
    <property type="match status" value="1"/>
</dbReference>
<feature type="transmembrane region" description="Helical" evidence="5">
    <location>
        <begin position="126"/>
        <end position="148"/>
    </location>
</feature>
<accession>A0A2T2WUN1</accession>
<keyword evidence="4 5" id="KW-0472">Membrane</keyword>
<feature type="transmembrane region" description="Helical" evidence="5">
    <location>
        <begin position="225"/>
        <end position="246"/>
    </location>
</feature>
<feature type="transmembrane region" description="Helical" evidence="5">
    <location>
        <begin position="196"/>
        <end position="219"/>
    </location>
</feature>
<dbReference type="Pfam" id="PF01758">
    <property type="entry name" value="SBF"/>
    <property type="match status" value="1"/>
</dbReference>
<keyword evidence="2 5" id="KW-0812">Transmembrane</keyword>
<gene>
    <name evidence="6" type="ORF">C7B43_15780</name>
</gene>
<dbReference type="InterPro" id="IPR004710">
    <property type="entry name" value="Bilac:Na_transpt"/>
</dbReference>
<dbReference type="InterPro" id="IPR002657">
    <property type="entry name" value="BilAc:Na_symport/Acr3"/>
</dbReference>